<dbReference type="GO" id="GO:0022857">
    <property type="term" value="F:transmembrane transporter activity"/>
    <property type="evidence" value="ECO:0007669"/>
    <property type="project" value="InterPro"/>
</dbReference>
<dbReference type="PANTHER" id="PTHR23514">
    <property type="entry name" value="BYPASS OF STOP CODON PROTEIN 6"/>
    <property type="match status" value="1"/>
</dbReference>
<dbReference type="EMBL" id="JABBJJ010000080">
    <property type="protein sequence ID" value="NMO16870.1"/>
    <property type="molecule type" value="Genomic_DNA"/>
</dbReference>
<dbReference type="Proteomes" id="UP000518300">
    <property type="component" value="Unassembled WGS sequence"/>
</dbReference>
<comment type="subcellular location">
    <subcellularLocation>
        <location evidence="1">Endomembrane system</location>
        <topology evidence="1">Multi-pass membrane protein</topology>
    </subcellularLocation>
</comment>
<feature type="transmembrane region" description="Helical" evidence="7">
    <location>
        <begin position="76"/>
        <end position="96"/>
    </location>
</feature>
<dbReference type="GO" id="GO:0016020">
    <property type="term" value="C:membrane"/>
    <property type="evidence" value="ECO:0007669"/>
    <property type="project" value="TreeGrafter"/>
</dbReference>
<evidence type="ECO:0000313" key="10">
    <source>
        <dbReference type="Proteomes" id="UP000518300"/>
    </source>
</evidence>
<feature type="transmembrane region" description="Helical" evidence="7">
    <location>
        <begin position="376"/>
        <end position="395"/>
    </location>
</feature>
<gene>
    <name evidence="9" type="ORF">HG543_18675</name>
</gene>
<evidence type="ECO:0000256" key="5">
    <source>
        <dbReference type="ARBA" id="ARBA00022989"/>
    </source>
</evidence>
<dbReference type="AlphaFoldDB" id="A0A848LCR6"/>
<feature type="transmembrane region" description="Helical" evidence="7">
    <location>
        <begin position="102"/>
        <end position="120"/>
    </location>
</feature>
<dbReference type="GO" id="GO:0012505">
    <property type="term" value="C:endomembrane system"/>
    <property type="evidence" value="ECO:0007669"/>
    <property type="project" value="UniProtKB-SubCell"/>
</dbReference>
<evidence type="ECO:0000256" key="6">
    <source>
        <dbReference type="ARBA" id="ARBA00023136"/>
    </source>
</evidence>
<keyword evidence="10" id="KW-1185">Reference proteome</keyword>
<evidence type="ECO:0000256" key="3">
    <source>
        <dbReference type="ARBA" id="ARBA00022448"/>
    </source>
</evidence>
<dbReference type="PANTHER" id="PTHR23514:SF3">
    <property type="entry name" value="BYPASS OF STOP CODON PROTEIN 6"/>
    <property type="match status" value="1"/>
</dbReference>
<dbReference type="Gene3D" id="1.20.1250.20">
    <property type="entry name" value="MFS general substrate transporter like domains"/>
    <property type="match status" value="2"/>
</dbReference>
<evidence type="ECO:0000256" key="7">
    <source>
        <dbReference type="SAM" id="Phobius"/>
    </source>
</evidence>
<dbReference type="Pfam" id="PF07690">
    <property type="entry name" value="MFS_1"/>
    <property type="match status" value="1"/>
</dbReference>
<dbReference type="SUPFAM" id="SSF103473">
    <property type="entry name" value="MFS general substrate transporter"/>
    <property type="match status" value="1"/>
</dbReference>
<evidence type="ECO:0000313" key="9">
    <source>
        <dbReference type="EMBL" id="NMO16870.1"/>
    </source>
</evidence>
<dbReference type="PROSITE" id="PS50850">
    <property type="entry name" value="MFS"/>
    <property type="match status" value="1"/>
</dbReference>
<sequence length="407" mass="41866">MTTDTVSRHSRTPAALLALAYLGFVSLGLPDALIGVAWPSLRDTFGLSQALLGVPVAFAAVAYFLSGLFAGRLMQAFGIGLLLAASTALAAVGVLGYSVAPVFAFILLVAPVVAFGSGAIDSALNTHAARHFSPKHMSWLHAAYAAGAMAGPAIMTVVLGVGASWRVGYAVVGAVLAVLAVAFFAARRLWDAQPSSPVVVDAPLGAGPVSLDAPPLSGFSVLRDSRVWLQIAIFFFYTGIEAAAGQWSYTLLTEARGLDEPVAGTWVTAYWGGLLAGRLLLGFIVERVGQVRMLRYATVGVLISAALFAIPGQAAGAAALPLLSFSLASIFPGLMAETPRRVGERAAPHAVGFQVSAATLGVAVFPNVAGLLGQRFGLEAIGPTLAGGALVLLLLHERLVAVADRKA</sequence>
<feature type="transmembrane region" description="Helical" evidence="7">
    <location>
        <begin position="261"/>
        <end position="281"/>
    </location>
</feature>
<dbReference type="RefSeq" id="WP_169346158.1">
    <property type="nucleotide sequence ID" value="NZ_JABBJJ010000080.1"/>
</dbReference>
<keyword evidence="5 7" id="KW-1133">Transmembrane helix</keyword>
<evidence type="ECO:0000256" key="2">
    <source>
        <dbReference type="ARBA" id="ARBA00008335"/>
    </source>
</evidence>
<accession>A0A848LCR6</accession>
<protein>
    <submittedName>
        <fullName evidence="9">MFS transporter</fullName>
    </submittedName>
</protein>
<feature type="transmembrane region" description="Helical" evidence="7">
    <location>
        <begin position="50"/>
        <end position="69"/>
    </location>
</feature>
<feature type="transmembrane region" description="Helical" evidence="7">
    <location>
        <begin position="227"/>
        <end position="249"/>
    </location>
</feature>
<organism evidence="9 10">
    <name type="scientific">Pyxidicoccus fallax</name>
    <dbReference type="NCBI Taxonomy" id="394095"/>
    <lineage>
        <taxon>Bacteria</taxon>
        <taxon>Pseudomonadati</taxon>
        <taxon>Myxococcota</taxon>
        <taxon>Myxococcia</taxon>
        <taxon>Myxococcales</taxon>
        <taxon>Cystobacterineae</taxon>
        <taxon>Myxococcaceae</taxon>
        <taxon>Pyxidicoccus</taxon>
    </lineage>
</organism>
<comment type="similarity">
    <text evidence="2">Belongs to the major facilitator superfamily.</text>
</comment>
<feature type="transmembrane region" description="Helical" evidence="7">
    <location>
        <begin position="293"/>
        <end position="310"/>
    </location>
</feature>
<feature type="domain" description="Major facilitator superfamily (MFS) profile" evidence="8">
    <location>
        <begin position="16"/>
        <end position="406"/>
    </location>
</feature>
<feature type="transmembrane region" description="Helical" evidence="7">
    <location>
        <begin position="141"/>
        <end position="161"/>
    </location>
</feature>
<feature type="transmembrane region" description="Helical" evidence="7">
    <location>
        <begin position="167"/>
        <end position="186"/>
    </location>
</feature>
<evidence type="ECO:0000256" key="4">
    <source>
        <dbReference type="ARBA" id="ARBA00022692"/>
    </source>
</evidence>
<keyword evidence="4 7" id="KW-0812">Transmembrane</keyword>
<proteinExistence type="inferred from homology"/>
<keyword evidence="6 7" id="KW-0472">Membrane</keyword>
<dbReference type="InterPro" id="IPR011701">
    <property type="entry name" value="MFS"/>
</dbReference>
<dbReference type="InterPro" id="IPR051788">
    <property type="entry name" value="MFS_Transporter"/>
</dbReference>
<keyword evidence="3" id="KW-0813">Transport</keyword>
<name>A0A848LCR6_9BACT</name>
<evidence type="ECO:0000256" key="1">
    <source>
        <dbReference type="ARBA" id="ARBA00004127"/>
    </source>
</evidence>
<dbReference type="InterPro" id="IPR036259">
    <property type="entry name" value="MFS_trans_sf"/>
</dbReference>
<feature type="transmembrane region" description="Helical" evidence="7">
    <location>
        <begin position="346"/>
        <end position="364"/>
    </location>
</feature>
<feature type="transmembrane region" description="Helical" evidence="7">
    <location>
        <begin position="12"/>
        <end position="38"/>
    </location>
</feature>
<reference evidence="9 10" key="1">
    <citation type="submission" date="2020-04" db="EMBL/GenBank/DDBJ databases">
        <title>Draft genome of Pyxidicoccus fallax type strain.</title>
        <authorList>
            <person name="Whitworth D.E."/>
        </authorList>
    </citation>
    <scope>NUCLEOTIDE SEQUENCE [LARGE SCALE GENOMIC DNA]</scope>
    <source>
        <strain evidence="9 10">DSM 14698</strain>
    </source>
</reference>
<dbReference type="InterPro" id="IPR020846">
    <property type="entry name" value="MFS_dom"/>
</dbReference>
<comment type="caution">
    <text evidence="9">The sequence shown here is derived from an EMBL/GenBank/DDBJ whole genome shotgun (WGS) entry which is preliminary data.</text>
</comment>
<feature type="transmembrane region" description="Helical" evidence="7">
    <location>
        <begin position="316"/>
        <end position="334"/>
    </location>
</feature>
<evidence type="ECO:0000259" key="8">
    <source>
        <dbReference type="PROSITE" id="PS50850"/>
    </source>
</evidence>